<organism evidence="1">
    <name type="scientific">viral metagenome</name>
    <dbReference type="NCBI Taxonomy" id="1070528"/>
    <lineage>
        <taxon>unclassified sequences</taxon>
        <taxon>metagenomes</taxon>
        <taxon>organismal metagenomes</taxon>
    </lineage>
</organism>
<name>A0A6C0B6K9_9ZZZZ</name>
<dbReference type="EMBL" id="MN739078">
    <property type="protein sequence ID" value="QHS87168.1"/>
    <property type="molecule type" value="Genomic_DNA"/>
</dbReference>
<proteinExistence type="predicted"/>
<accession>A0A6C0B6K9</accession>
<dbReference type="AlphaFoldDB" id="A0A6C0B6K9"/>
<reference evidence="1" key="1">
    <citation type="journal article" date="2020" name="Nature">
        <title>Giant virus diversity and host interactions through global metagenomics.</title>
        <authorList>
            <person name="Schulz F."/>
            <person name="Roux S."/>
            <person name="Paez-Espino D."/>
            <person name="Jungbluth S."/>
            <person name="Walsh D.A."/>
            <person name="Denef V.J."/>
            <person name="McMahon K.D."/>
            <person name="Konstantinidis K.T."/>
            <person name="Eloe-Fadrosh E.A."/>
            <person name="Kyrpides N.C."/>
            <person name="Woyke T."/>
        </authorList>
    </citation>
    <scope>NUCLEOTIDE SEQUENCE</scope>
    <source>
        <strain evidence="1">GVMAG-M-3300009684-20</strain>
    </source>
</reference>
<sequence>MCGNIMAFYLGLNLNMFKPRRRLVNVGDIVFLNDGVPERVKVTCFTDTGTLFMNGRFAPVGVSIGETLDWYVGEKVYEIDIEELYYQKGSNPERPAHEWERKSFLMGRWKFHAKNGVHIRLHITLSDTDQNESVFLAIGEPQNGSSSSTPKQ</sequence>
<protein>
    <submittedName>
        <fullName evidence="1">Uncharacterized protein</fullName>
    </submittedName>
</protein>
<evidence type="ECO:0000313" key="1">
    <source>
        <dbReference type="EMBL" id="QHS87168.1"/>
    </source>
</evidence>